<dbReference type="EMBL" id="CP065745">
    <property type="protein sequence ID" value="QPR53264.1"/>
    <property type="molecule type" value="Genomic_DNA"/>
</dbReference>
<dbReference type="InterPro" id="IPR025997">
    <property type="entry name" value="SBP_2_dom"/>
</dbReference>
<comment type="similarity">
    <text evidence="2">Belongs to the bacterial solute-binding protein 2 family.</text>
</comment>
<proteinExistence type="inferred from homology"/>
<dbReference type="GeneID" id="60786404"/>
<evidence type="ECO:0000313" key="4">
    <source>
        <dbReference type="EMBL" id="QPR53264.1"/>
    </source>
</evidence>
<protein>
    <submittedName>
        <fullName evidence="4">Substrate-binding domain-containing protein</fullName>
    </submittedName>
</protein>
<dbReference type="Gene3D" id="3.40.50.2300">
    <property type="match status" value="2"/>
</dbReference>
<name>A0A0T6UQQ3_9GAMM</name>
<evidence type="ECO:0000256" key="1">
    <source>
        <dbReference type="ARBA" id="ARBA00004196"/>
    </source>
</evidence>
<dbReference type="GO" id="GO:0030313">
    <property type="term" value="C:cell envelope"/>
    <property type="evidence" value="ECO:0007669"/>
    <property type="project" value="UniProtKB-SubCell"/>
</dbReference>
<dbReference type="PANTHER" id="PTHR46847:SF1">
    <property type="entry name" value="D-ALLOSE-BINDING PERIPLASMIC PROTEIN-RELATED"/>
    <property type="match status" value="1"/>
</dbReference>
<dbReference type="KEGG" id="aall:I6G90_12320"/>
<dbReference type="Proteomes" id="UP000595101">
    <property type="component" value="Chromosome"/>
</dbReference>
<accession>A0A0T6UQQ3</accession>
<dbReference type="GO" id="GO:0030246">
    <property type="term" value="F:carbohydrate binding"/>
    <property type="evidence" value="ECO:0007669"/>
    <property type="project" value="UniProtKB-ARBA"/>
</dbReference>
<dbReference type="GO" id="GO:0055085">
    <property type="term" value="P:transmembrane transport"/>
    <property type="evidence" value="ECO:0007669"/>
    <property type="project" value="UniProtKB-ARBA"/>
</dbReference>
<reference evidence="4 5" key="1">
    <citation type="submission" date="2020-12" db="EMBL/GenBank/DDBJ databases">
        <title>FDA dAtabase for Regulatory Grade micrObial Sequences (FDA-ARGOS): Supporting development and validation of Infectious Disease Dx tests.</title>
        <authorList>
            <person name="Sproer C."/>
            <person name="Gronow S."/>
            <person name="Severitt S."/>
            <person name="Schroder I."/>
            <person name="Tallon L."/>
            <person name="Sadzewicz L."/>
            <person name="Zhao X."/>
            <person name="Boylan J."/>
            <person name="Ott S."/>
            <person name="Bowen H."/>
            <person name="Vavikolanu K."/>
            <person name="Mehta A."/>
            <person name="Aluvathingal J."/>
            <person name="Nadendla S."/>
            <person name="Lowell S."/>
            <person name="Myers T."/>
            <person name="Yan Y."/>
            <person name="Sichtig H."/>
        </authorList>
    </citation>
    <scope>NUCLEOTIDE SEQUENCE [LARGE SCALE GENOMIC DNA]</scope>
    <source>
        <strain evidence="4 5">FDAARGOS_933</strain>
    </source>
</reference>
<organism evidence="4 5">
    <name type="scientific">Aeromonas allosaccharophila</name>
    <dbReference type="NCBI Taxonomy" id="656"/>
    <lineage>
        <taxon>Bacteria</taxon>
        <taxon>Pseudomonadati</taxon>
        <taxon>Pseudomonadota</taxon>
        <taxon>Gammaproteobacteria</taxon>
        <taxon>Aeromonadales</taxon>
        <taxon>Aeromonadaceae</taxon>
        <taxon>Aeromonas</taxon>
    </lineage>
</organism>
<evidence type="ECO:0000256" key="2">
    <source>
        <dbReference type="ARBA" id="ARBA00007639"/>
    </source>
</evidence>
<evidence type="ECO:0000256" key="3">
    <source>
        <dbReference type="ARBA" id="ARBA00022729"/>
    </source>
</evidence>
<keyword evidence="3" id="KW-0732">Signal</keyword>
<evidence type="ECO:0000313" key="5">
    <source>
        <dbReference type="Proteomes" id="UP000595101"/>
    </source>
</evidence>
<comment type="subcellular location">
    <subcellularLocation>
        <location evidence="1">Cell envelope</location>
    </subcellularLocation>
</comment>
<dbReference type="CDD" id="cd19966">
    <property type="entry name" value="PBP1_ABC_sugar_binding-like"/>
    <property type="match status" value="1"/>
</dbReference>
<dbReference type="RefSeq" id="WP_058052511.1">
    <property type="nucleotide sequence ID" value="NZ_CAWOOK010000046.1"/>
</dbReference>
<dbReference type="Pfam" id="PF13407">
    <property type="entry name" value="Peripla_BP_4"/>
    <property type="match status" value="1"/>
</dbReference>
<dbReference type="SUPFAM" id="SSF53822">
    <property type="entry name" value="Periplasmic binding protein-like I"/>
    <property type="match status" value="1"/>
</dbReference>
<dbReference type="AlphaFoldDB" id="A0A0T6UQQ3"/>
<gene>
    <name evidence="4" type="ORF">I6G90_12320</name>
</gene>
<sequence>MHNTHTGNTHTAKRWLTGLLMSGCLLASQVGAAPSGKDMTIWFDLGGPVGESYVTVVQNGAKQAAEDLGVDLRLVYSDWQPQKMIENFKQAVAAKPTGIVVMGHPGDSAYQPLIADAITKGIKVTSVDTELSGTMANELSNGFGYVGDNNATRGINLAKEALRRSGLKKGDRAMVWGIKDIAQRSDSTRGLIKTLEEAGMKVDFIQISQEVDKDPSLGAPVVTSYLATHPDVKMVLVDHGALTAQMGNFLRNAAVKPGELFVAGFSLSPATADGIQSGYVQLVADCQPYLMGYLSVVQLVLSERYGFAGLDINTGAGFVTKDNIALIAPLAAKGLR</sequence>
<dbReference type="PANTHER" id="PTHR46847">
    <property type="entry name" value="D-ALLOSE-BINDING PERIPLASMIC PROTEIN-RELATED"/>
    <property type="match status" value="1"/>
</dbReference>
<dbReference type="InterPro" id="IPR028082">
    <property type="entry name" value="Peripla_BP_I"/>
</dbReference>